<evidence type="ECO:0000313" key="2">
    <source>
        <dbReference type="Proteomes" id="UP000516028"/>
    </source>
</evidence>
<gene>
    <name evidence="1" type="primary">tssJ</name>
    <name evidence="1" type="ORF">H9K75_03210</name>
</gene>
<accession>A0A7H0GQ14</accession>
<dbReference type="InterPro" id="IPR017734">
    <property type="entry name" value="T6SS_SciN"/>
</dbReference>
<dbReference type="AlphaFoldDB" id="A0A7H0GQ14"/>
<name>A0A7H0GQ14_9BURK</name>
<dbReference type="Gene3D" id="2.60.40.4150">
    <property type="entry name" value="Type VI secretion system, lipoprotein SciN"/>
    <property type="match status" value="1"/>
</dbReference>
<dbReference type="PANTHER" id="PTHR37625:SF4">
    <property type="entry name" value="OUTER MEMBRANE LIPOPROTEIN"/>
    <property type="match status" value="1"/>
</dbReference>
<organism evidence="1 2">
    <name type="scientific">Diaphorobacter aerolatus</name>
    <dbReference type="NCBI Taxonomy" id="1288495"/>
    <lineage>
        <taxon>Bacteria</taxon>
        <taxon>Pseudomonadati</taxon>
        <taxon>Pseudomonadota</taxon>
        <taxon>Betaproteobacteria</taxon>
        <taxon>Burkholderiales</taxon>
        <taxon>Comamonadaceae</taxon>
        <taxon>Diaphorobacter</taxon>
    </lineage>
</organism>
<dbReference type="NCBIfam" id="TIGR03352">
    <property type="entry name" value="VI_chp_3"/>
    <property type="match status" value="1"/>
</dbReference>
<sequence length="143" mass="15611">MAGLGGCSSPPKPPKPTTVEVRLNADADVNPDARGRASPLSVRVYALKTSSLFEAADFFTLFEKDQATLGAELLRREEVLLNPGQGRVLNLTLPDDARVLAFMAAYRDLDRSRWRELSQITANQAQVLQVRCAARQLSVSRAG</sequence>
<reference evidence="1 2" key="1">
    <citation type="submission" date="2020-08" db="EMBL/GenBank/DDBJ databases">
        <title>Genome sequence of Diaphorobacter aerolatus KACC 16536T.</title>
        <authorList>
            <person name="Hyun D.-W."/>
            <person name="Bae J.-W."/>
        </authorList>
    </citation>
    <scope>NUCLEOTIDE SEQUENCE [LARGE SCALE GENOMIC DNA]</scope>
    <source>
        <strain evidence="1 2">KACC 16536</strain>
    </source>
</reference>
<protein>
    <submittedName>
        <fullName evidence="1">Type VI secretion system lipoprotein TssJ</fullName>
    </submittedName>
</protein>
<evidence type="ECO:0000313" key="1">
    <source>
        <dbReference type="EMBL" id="QNP50380.1"/>
    </source>
</evidence>
<dbReference type="Proteomes" id="UP000516028">
    <property type="component" value="Chromosome"/>
</dbReference>
<keyword evidence="2" id="KW-1185">Reference proteome</keyword>
<keyword evidence="1" id="KW-0449">Lipoprotein</keyword>
<proteinExistence type="predicted"/>
<dbReference type="EMBL" id="CP060783">
    <property type="protein sequence ID" value="QNP50380.1"/>
    <property type="molecule type" value="Genomic_DNA"/>
</dbReference>
<dbReference type="PANTHER" id="PTHR37625">
    <property type="entry name" value="OUTER MEMBRANE LIPOPROTEIN-RELATED"/>
    <property type="match status" value="1"/>
</dbReference>
<dbReference type="Pfam" id="PF12790">
    <property type="entry name" value="T6SS-SciN"/>
    <property type="match status" value="1"/>
</dbReference>
<dbReference type="KEGG" id="daer:H9K75_03210"/>
<dbReference type="InterPro" id="IPR038706">
    <property type="entry name" value="Type_VI_SciN-like_sf"/>
</dbReference>